<dbReference type="InterPro" id="IPR001296">
    <property type="entry name" value="Glyco_trans_1"/>
</dbReference>
<evidence type="ECO:0000313" key="4">
    <source>
        <dbReference type="Proteomes" id="UP000324143"/>
    </source>
</evidence>
<dbReference type="GO" id="GO:0016757">
    <property type="term" value="F:glycosyltransferase activity"/>
    <property type="evidence" value="ECO:0007669"/>
    <property type="project" value="InterPro"/>
</dbReference>
<dbReference type="AlphaFoldDB" id="A0A5D0MBV8"/>
<feature type="domain" description="Glycosyltransferase subfamily 4-like N-terminal" evidence="2">
    <location>
        <begin position="12"/>
        <end position="153"/>
    </location>
</feature>
<evidence type="ECO:0000313" key="3">
    <source>
        <dbReference type="EMBL" id="TYB31227.1"/>
    </source>
</evidence>
<keyword evidence="4" id="KW-1185">Reference proteome</keyword>
<dbReference type="Gene3D" id="3.40.50.2000">
    <property type="entry name" value="Glycogen Phosphorylase B"/>
    <property type="match status" value="2"/>
</dbReference>
<dbReference type="PANTHER" id="PTHR12526">
    <property type="entry name" value="GLYCOSYLTRANSFERASE"/>
    <property type="match status" value="1"/>
</dbReference>
<dbReference type="Pfam" id="PF13439">
    <property type="entry name" value="Glyco_transf_4"/>
    <property type="match status" value="1"/>
</dbReference>
<dbReference type="Proteomes" id="UP000324143">
    <property type="component" value="Unassembled WGS sequence"/>
</dbReference>
<dbReference type="SUPFAM" id="SSF53756">
    <property type="entry name" value="UDP-Glycosyltransferase/glycogen phosphorylase"/>
    <property type="match status" value="1"/>
</dbReference>
<gene>
    <name evidence="3" type="ORF">FXF47_05180</name>
</gene>
<dbReference type="EMBL" id="VSIX01000045">
    <property type="protein sequence ID" value="TYB31227.1"/>
    <property type="molecule type" value="Genomic_DNA"/>
</dbReference>
<dbReference type="PANTHER" id="PTHR12526:SF630">
    <property type="entry name" value="GLYCOSYLTRANSFERASE"/>
    <property type="match status" value="1"/>
</dbReference>
<dbReference type="CDD" id="cd03801">
    <property type="entry name" value="GT4_PimA-like"/>
    <property type="match status" value="1"/>
</dbReference>
<accession>A0A5D0MBV8</accession>
<sequence>MNILHLISSSNFGGAENYLYLLTKYQNKLGHNIFVYRNKLKKLDSLLKNYTQKDITTNIINSISPYHILKLIFLIKKNDINIIHTHLSKASILGGVVSKILKIKSFATIHGMNSFKDYYLNDRLIAVSEAVKEKLINTGAEKENIKVIYNGIEKNNNKKKKNFFENDILKLTYIGRLAEEKNIDFLIKTLDNWKYRKWNLKILGEGDLKKKLEEIIYDNNLENKVNFLGFKKNIQKYIFDSDFVILPSKKEGFGISIIEAFSCGVPAIGSNAGGIKEIIDDGENGFIFESNNMDNLIQVLNRVINERKFQEWSKNSYIKFKNRFRIIDNAKKVLKYYEQSK</sequence>
<dbReference type="Pfam" id="PF00534">
    <property type="entry name" value="Glycos_transf_1"/>
    <property type="match status" value="1"/>
</dbReference>
<name>A0A5D0MBV8_9BACT</name>
<reference evidence="3" key="1">
    <citation type="submission" date="2019-08" db="EMBL/GenBank/DDBJ databases">
        <title>Genomic characterization of a novel candidate phylum (ARYD3) from a high temperature, high salinity tertiary oil reservoir in north central Oklahoma, USA.</title>
        <authorList>
            <person name="Youssef N.H."/>
            <person name="Yadav A."/>
            <person name="Elshahed M.S."/>
        </authorList>
    </citation>
    <scope>NUCLEOTIDE SEQUENCE [LARGE SCALE GENOMIC DNA]</scope>
    <source>
        <strain evidence="3">ARYD3</strain>
    </source>
</reference>
<protein>
    <submittedName>
        <fullName evidence="3">Glycosyltransferase family 4 protein</fullName>
    </submittedName>
</protein>
<organism evidence="3 4">
    <name type="scientific">Candidatus Mcinerneyibacterium aminivorans</name>
    <dbReference type="NCBI Taxonomy" id="2703815"/>
    <lineage>
        <taxon>Bacteria</taxon>
        <taxon>Candidatus Macinerneyibacteriota</taxon>
        <taxon>Candidatus Mcinerneyibacteria</taxon>
        <taxon>Candidatus Mcinerneyibacteriales</taxon>
        <taxon>Candidatus Mcinerneyibacteriaceae</taxon>
        <taxon>Candidatus Mcinerneyibacterium</taxon>
    </lineage>
</organism>
<feature type="domain" description="Glycosyl transferase family 1" evidence="1">
    <location>
        <begin position="157"/>
        <end position="314"/>
    </location>
</feature>
<dbReference type="InterPro" id="IPR028098">
    <property type="entry name" value="Glyco_trans_4-like_N"/>
</dbReference>
<comment type="caution">
    <text evidence="3">The sequence shown here is derived from an EMBL/GenBank/DDBJ whole genome shotgun (WGS) entry which is preliminary data.</text>
</comment>
<proteinExistence type="predicted"/>
<evidence type="ECO:0000259" key="1">
    <source>
        <dbReference type="Pfam" id="PF00534"/>
    </source>
</evidence>
<evidence type="ECO:0000259" key="2">
    <source>
        <dbReference type="Pfam" id="PF13439"/>
    </source>
</evidence>